<evidence type="ECO:0000256" key="1">
    <source>
        <dbReference type="ARBA" id="ARBA00023015"/>
    </source>
</evidence>
<evidence type="ECO:0000256" key="3">
    <source>
        <dbReference type="ARBA" id="ARBA00023163"/>
    </source>
</evidence>
<evidence type="ECO:0000256" key="4">
    <source>
        <dbReference type="ARBA" id="ARBA00023242"/>
    </source>
</evidence>
<keyword evidence="7" id="KW-1185">Reference proteome</keyword>
<dbReference type="EMBL" id="CP126656">
    <property type="protein sequence ID" value="WJZ95536.1"/>
    <property type="molecule type" value="Genomic_DNA"/>
</dbReference>
<keyword evidence="1" id="KW-0805">Transcription regulation</keyword>
<sequence length="100" mass="12222">MRCGKMLSFHSQEKKWCFFYVRNKKYLISRRTNRTIDAGYWKATRKDKEIFRGKSLVRMKKTLVFYKGRTPKGEKTNWIMHKYRLEVEFSLHNLPQKAKV</sequence>
<feature type="domain" description="NAC" evidence="5">
    <location>
        <begin position="1"/>
        <end position="100"/>
    </location>
</feature>
<dbReference type="Proteomes" id="UP001227230">
    <property type="component" value="Chromosome 9"/>
</dbReference>
<dbReference type="InterPro" id="IPR003441">
    <property type="entry name" value="NAC-dom"/>
</dbReference>
<dbReference type="Pfam" id="PF02365">
    <property type="entry name" value="NAM"/>
    <property type="match status" value="1"/>
</dbReference>
<accession>A0ABY9CK57</accession>
<dbReference type="Gene3D" id="2.170.150.80">
    <property type="entry name" value="NAC domain"/>
    <property type="match status" value="1"/>
</dbReference>
<organism evidence="6 7">
    <name type="scientific">Vitis vinifera</name>
    <name type="common">Grape</name>
    <dbReference type="NCBI Taxonomy" id="29760"/>
    <lineage>
        <taxon>Eukaryota</taxon>
        <taxon>Viridiplantae</taxon>
        <taxon>Streptophyta</taxon>
        <taxon>Embryophyta</taxon>
        <taxon>Tracheophyta</taxon>
        <taxon>Spermatophyta</taxon>
        <taxon>Magnoliopsida</taxon>
        <taxon>eudicotyledons</taxon>
        <taxon>Gunneridae</taxon>
        <taxon>Pentapetalae</taxon>
        <taxon>rosids</taxon>
        <taxon>Vitales</taxon>
        <taxon>Vitaceae</taxon>
        <taxon>Viteae</taxon>
        <taxon>Vitis</taxon>
    </lineage>
</organism>
<keyword evidence="3" id="KW-0804">Transcription</keyword>
<proteinExistence type="predicted"/>
<evidence type="ECO:0000313" key="7">
    <source>
        <dbReference type="Proteomes" id="UP001227230"/>
    </source>
</evidence>
<dbReference type="PANTHER" id="PTHR31744:SF219">
    <property type="entry name" value="NAC DOMAIN-CONTAINING PROTEIN 4"/>
    <property type="match status" value="1"/>
</dbReference>
<evidence type="ECO:0000256" key="2">
    <source>
        <dbReference type="ARBA" id="ARBA00023125"/>
    </source>
</evidence>
<reference evidence="6 7" key="1">
    <citation type="journal article" date="2023" name="Hortic Res">
        <title>The complete reference genome for grapevine (Vitis vinifera L.) genetics and breeding.</title>
        <authorList>
            <person name="Shi X."/>
            <person name="Cao S."/>
            <person name="Wang X."/>
            <person name="Huang S."/>
            <person name="Wang Y."/>
            <person name="Liu Z."/>
            <person name="Liu W."/>
            <person name="Leng X."/>
            <person name="Peng Y."/>
            <person name="Wang N."/>
            <person name="Wang Y."/>
            <person name="Ma Z."/>
            <person name="Xu X."/>
            <person name="Zhang F."/>
            <person name="Xue H."/>
            <person name="Zhong H."/>
            <person name="Wang Y."/>
            <person name="Zhang K."/>
            <person name="Velt A."/>
            <person name="Avia K."/>
            <person name="Holtgrawe D."/>
            <person name="Grimplet J."/>
            <person name="Matus J.T."/>
            <person name="Ware D."/>
            <person name="Wu X."/>
            <person name="Wang H."/>
            <person name="Liu C."/>
            <person name="Fang Y."/>
            <person name="Rustenholz C."/>
            <person name="Cheng Z."/>
            <person name="Xiao H."/>
            <person name="Zhou Y."/>
        </authorList>
    </citation>
    <scope>NUCLEOTIDE SEQUENCE [LARGE SCALE GENOMIC DNA]</scope>
    <source>
        <strain evidence="7">cv. Pinot noir / PN40024</strain>
        <tissue evidence="6">Leaf</tissue>
    </source>
</reference>
<dbReference type="SUPFAM" id="SSF101941">
    <property type="entry name" value="NAC domain"/>
    <property type="match status" value="1"/>
</dbReference>
<evidence type="ECO:0000259" key="5">
    <source>
        <dbReference type="PROSITE" id="PS51005"/>
    </source>
</evidence>
<dbReference type="InterPro" id="IPR036093">
    <property type="entry name" value="NAC_dom_sf"/>
</dbReference>
<dbReference type="PROSITE" id="PS51005">
    <property type="entry name" value="NAC"/>
    <property type="match status" value="1"/>
</dbReference>
<keyword evidence="2" id="KW-0238">DNA-binding</keyword>
<keyword evidence="4" id="KW-0539">Nucleus</keyword>
<protein>
    <recommendedName>
        <fullName evidence="5">NAC domain-containing protein</fullName>
    </recommendedName>
</protein>
<evidence type="ECO:0000313" key="6">
    <source>
        <dbReference type="EMBL" id="WJZ95536.1"/>
    </source>
</evidence>
<gene>
    <name evidence="6" type="ORF">VitviT2T_014302</name>
</gene>
<dbReference type="PANTHER" id="PTHR31744">
    <property type="entry name" value="PROTEIN CUP-SHAPED COTYLEDON 2-RELATED"/>
    <property type="match status" value="1"/>
</dbReference>
<name>A0ABY9CK57_VITVI</name>